<protein>
    <submittedName>
        <fullName evidence="4">Alpha/beta hydrolase fold domain-containing protein</fullName>
    </submittedName>
</protein>
<evidence type="ECO:0000313" key="4">
    <source>
        <dbReference type="EMBL" id="MBB2190117.1"/>
    </source>
</evidence>
<feature type="region of interest" description="Disordered" evidence="2">
    <location>
        <begin position="283"/>
        <end position="303"/>
    </location>
</feature>
<accession>A0A7W4JSM4</accession>
<proteinExistence type="predicted"/>
<reference evidence="4 5" key="1">
    <citation type="submission" date="2020-04" db="EMBL/GenBank/DDBJ databases">
        <title>Description of novel Gluconacetobacter.</title>
        <authorList>
            <person name="Sombolestani A."/>
        </authorList>
    </citation>
    <scope>NUCLEOTIDE SEQUENCE [LARGE SCALE GENOMIC DNA]</scope>
    <source>
        <strain evidence="4 5">LMG 21311</strain>
    </source>
</reference>
<dbReference type="RefSeq" id="WP_183119237.1">
    <property type="nucleotide sequence ID" value="NZ_JABEQF010000005.1"/>
</dbReference>
<evidence type="ECO:0000313" key="5">
    <source>
        <dbReference type="Proteomes" id="UP000555756"/>
    </source>
</evidence>
<dbReference type="AlphaFoldDB" id="A0A7W4JSM4"/>
<organism evidence="4 5">
    <name type="scientific">Gluconacetobacter azotocaptans</name>
    <dbReference type="NCBI Taxonomy" id="142834"/>
    <lineage>
        <taxon>Bacteria</taxon>
        <taxon>Pseudomonadati</taxon>
        <taxon>Pseudomonadota</taxon>
        <taxon>Alphaproteobacteria</taxon>
        <taxon>Acetobacterales</taxon>
        <taxon>Acetobacteraceae</taxon>
        <taxon>Gluconacetobacter</taxon>
    </lineage>
</organism>
<sequence length="303" mass="32481">MSVSWSFSPAALLRQHHARDAAQTMGPLPDDVTETPFPPSGLFRGGLMADPHTRRGQDVIVYFHGGGFIAGGPETHRHVTAWLAHMTGLRVLSARYRLVPEHPFPAQADDAVAACRAMLAVIGEDAGIFLAGDSAGACVSLWGLHRMTVAERQKVRGLILFYGGYGQVESESITRRGTAENGLDSGTLSIMYDRLRGAGPEGNPVWPTAFASRITQPAYVVAAERDAIFDDSIRLFHAIEGQNPHSRLVIVPDQDHSFLKGAGQDPTAQIELARASTWIGTLTAQGPLSTPGPGDRPAHALHS</sequence>
<dbReference type="InterPro" id="IPR050300">
    <property type="entry name" value="GDXG_lipolytic_enzyme"/>
</dbReference>
<dbReference type="PANTHER" id="PTHR48081">
    <property type="entry name" value="AB HYDROLASE SUPERFAMILY PROTEIN C4A8.06C"/>
    <property type="match status" value="1"/>
</dbReference>
<gene>
    <name evidence="4" type="ORF">HLH34_09060</name>
</gene>
<dbReference type="Gene3D" id="3.40.50.1820">
    <property type="entry name" value="alpha/beta hydrolase"/>
    <property type="match status" value="1"/>
</dbReference>
<dbReference type="InterPro" id="IPR013094">
    <property type="entry name" value="AB_hydrolase_3"/>
</dbReference>
<feature type="domain" description="Alpha/beta hydrolase fold-3" evidence="3">
    <location>
        <begin position="60"/>
        <end position="259"/>
    </location>
</feature>
<name>A0A7W4JSM4_9PROT</name>
<dbReference type="Proteomes" id="UP000555756">
    <property type="component" value="Unassembled WGS sequence"/>
</dbReference>
<keyword evidence="1 4" id="KW-0378">Hydrolase</keyword>
<evidence type="ECO:0000256" key="1">
    <source>
        <dbReference type="ARBA" id="ARBA00022801"/>
    </source>
</evidence>
<dbReference type="InterPro" id="IPR029058">
    <property type="entry name" value="AB_hydrolase_fold"/>
</dbReference>
<dbReference type="SUPFAM" id="SSF53474">
    <property type="entry name" value="alpha/beta-Hydrolases"/>
    <property type="match status" value="1"/>
</dbReference>
<comment type="caution">
    <text evidence="4">The sequence shown here is derived from an EMBL/GenBank/DDBJ whole genome shotgun (WGS) entry which is preliminary data.</text>
</comment>
<dbReference type="EMBL" id="JABEQF010000005">
    <property type="protein sequence ID" value="MBB2190117.1"/>
    <property type="molecule type" value="Genomic_DNA"/>
</dbReference>
<evidence type="ECO:0000259" key="3">
    <source>
        <dbReference type="Pfam" id="PF07859"/>
    </source>
</evidence>
<evidence type="ECO:0000256" key="2">
    <source>
        <dbReference type="SAM" id="MobiDB-lite"/>
    </source>
</evidence>
<keyword evidence="5" id="KW-1185">Reference proteome</keyword>
<dbReference type="GO" id="GO:0016787">
    <property type="term" value="F:hydrolase activity"/>
    <property type="evidence" value="ECO:0007669"/>
    <property type="project" value="UniProtKB-KW"/>
</dbReference>
<dbReference type="Pfam" id="PF07859">
    <property type="entry name" value="Abhydrolase_3"/>
    <property type="match status" value="1"/>
</dbReference>